<dbReference type="Gene3D" id="3.40.50.300">
    <property type="entry name" value="P-loop containing nucleotide triphosphate hydrolases"/>
    <property type="match status" value="1"/>
</dbReference>
<reference evidence="1" key="1">
    <citation type="journal article" date="2020" name="Nature">
        <title>Giant virus diversity and host interactions through global metagenomics.</title>
        <authorList>
            <person name="Schulz F."/>
            <person name="Roux S."/>
            <person name="Paez-Espino D."/>
            <person name="Jungbluth S."/>
            <person name="Walsh D.A."/>
            <person name="Denef V.J."/>
            <person name="McMahon K.D."/>
            <person name="Konstantinidis K.T."/>
            <person name="Eloe-Fadrosh E.A."/>
            <person name="Kyrpides N.C."/>
            <person name="Woyke T."/>
        </authorList>
    </citation>
    <scope>NUCLEOTIDE SEQUENCE</scope>
    <source>
        <strain evidence="1">GVMAG-M-3300024301-20</strain>
    </source>
</reference>
<dbReference type="EMBL" id="MN740251">
    <property type="protein sequence ID" value="QHT96082.1"/>
    <property type="molecule type" value="Genomic_DNA"/>
</dbReference>
<organism evidence="1">
    <name type="scientific">viral metagenome</name>
    <dbReference type="NCBI Taxonomy" id="1070528"/>
    <lineage>
        <taxon>unclassified sequences</taxon>
        <taxon>metagenomes</taxon>
        <taxon>organismal metagenomes</taxon>
    </lineage>
</organism>
<dbReference type="AlphaFoldDB" id="A0A6C0ISS9"/>
<sequence length="325" mass="39076">MKFQETHYEEYIHSVKKYNLHPKLEDLYDHFPTNLDKIGNLIFYGPGGVGKYSQLLCFIKRFSPTELKYEKKLNVSYDKKQYYLKISDIHYEVDMALLGCNSKLLWHEIYQQIVDAITAKTNKCGIIVCKNFHEIHNELLENFYSYMQDNNSSALHIKYIILTEQISFIPNSIIHCCEVIHIERPKKNNYVNCLKTNKISTKNSLIDVSQINNIKAIDVNISDLYVPHRVLCNKIINEIDNINELKFQGFRDILYDLLIYNLDIYECVWYTLIHYMQNNKIKQKYVSDILIKTYEFFRYYNNNYRPIYHLENYFFYLIRIINEYE</sequence>
<dbReference type="InterPro" id="IPR027417">
    <property type="entry name" value="P-loop_NTPase"/>
</dbReference>
<evidence type="ECO:0000313" key="1">
    <source>
        <dbReference type="EMBL" id="QHT96082.1"/>
    </source>
</evidence>
<proteinExistence type="predicted"/>
<name>A0A6C0ISS9_9ZZZZ</name>
<evidence type="ECO:0008006" key="2">
    <source>
        <dbReference type="Google" id="ProtNLM"/>
    </source>
</evidence>
<accession>A0A6C0ISS9</accession>
<protein>
    <recommendedName>
        <fullName evidence="2">Replication factor C C-terminal domain-containing protein</fullName>
    </recommendedName>
</protein>
<dbReference type="SUPFAM" id="SSF52540">
    <property type="entry name" value="P-loop containing nucleoside triphosphate hydrolases"/>
    <property type="match status" value="1"/>
</dbReference>